<proteinExistence type="predicted"/>
<feature type="non-terminal residue" evidence="1">
    <location>
        <position position="113"/>
    </location>
</feature>
<comment type="caution">
    <text evidence="1">The sequence shown here is derived from an EMBL/GenBank/DDBJ whole genome shotgun (WGS) entry which is preliminary data.</text>
</comment>
<dbReference type="EMBL" id="JABSTQ010010301">
    <property type="protein sequence ID" value="KAG0421904.1"/>
    <property type="molecule type" value="Genomic_DNA"/>
</dbReference>
<evidence type="ECO:0000313" key="1">
    <source>
        <dbReference type="EMBL" id="KAG0421904.1"/>
    </source>
</evidence>
<keyword evidence="2" id="KW-1185">Reference proteome</keyword>
<name>A0AC60PLX4_IXOPE</name>
<organism evidence="1 2">
    <name type="scientific">Ixodes persulcatus</name>
    <name type="common">Taiga tick</name>
    <dbReference type="NCBI Taxonomy" id="34615"/>
    <lineage>
        <taxon>Eukaryota</taxon>
        <taxon>Metazoa</taxon>
        <taxon>Ecdysozoa</taxon>
        <taxon>Arthropoda</taxon>
        <taxon>Chelicerata</taxon>
        <taxon>Arachnida</taxon>
        <taxon>Acari</taxon>
        <taxon>Parasitiformes</taxon>
        <taxon>Ixodida</taxon>
        <taxon>Ixodoidea</taxon>
        <taxon>Ixodidae</taxon>
        <taxon>Ixodinae</taxon>
        <taxon>Ixodes</taxon>
    </lineage>
</organism>
<gene>
    <name evidence="1" type="ORF">HPB47_002236</name>
</gene>
<accession>A0AC60PLX4</accession>
<evidence type="ECO:0000313" key="2">
    <source>
        <dbReference type="Proteomes" id="UP000805193"/>
    </source>
</evidence>
<dbReference type="Proteomes" id="UP000805193">
    <property type="component" value="Unassembled WGS sequence"/>
</dbReference>
<protein>
    <submittedName>
        <fullName evidence="1">Uncharacterized protein</fullName>
    </submittedName>
</protein>
<reference evidence="1 2" key="1">
    <citation type="journal article" date="2020" name="Cell">
        <title>Large-Scale Comparative Analyses of Tick Genomes Elucidate Their Genetic Diversity and Vector Capacities.</title>
        <authorList>
            <consortium name="Tick Genome and Microbiome Consortium (TIGMIC)"/>
            <person name="Jia N."/>
            <person name="Wang J."/>
            <person name="Shi W."/>
            <person name="Du L."/>
            <person name="Sun Y."/>
            <person name="Zhan W."/>
            <person name="Jiang J.F."/>
            <person name="Wang Q."/>
            <person name="Zhang B."/>
            <person name="Ji P."/>
            <person name="Bell-Sakyi L."/>
            <person name="Cui X.M."/>
            <person name="Yuan T.T."/>
            <person name="Jiang B.G."/>
            <person name="Yang W.F."/>
            <person name="Lam T.T."/>
            <person name="Chang Q.C."/>
            <person name="Ding S.J."/>
            <person name="Wang X.J."/>
            <person name="Zhu J.G."/>
            <person name="Ruan X.D."/>
            <person name="Zhao L."/>
            <person name="Wei J.T."/>
            <person name="Ye R.Z."/>
            <person name="Que T.C."/>
            <person name="Du C.H."/>
            <person name="Zhou Y.H."/>
            <person name="Cheng J.X."/>
            <person name="Dai P.F."/>
            <person name="Guo W.B."/>
            <person name="Han X.H."/>
            <person name="Huang E.J."/>
            <person name="Li L.F."/>
            <person name="Wei W."/>
            <person name="Gao Y.C."/>
            <person name="Liu J.Z."/>
            <person name="Shao H.Z."/>
            <person name="Wang X."/>
            <person name="Wang C.C."/>
            <person name="Yang T.C."/>
            <person name="Huo Q.B."/>
            <person name="Li W."/>
            <person name="Chen H.Y."/>
            <person name="Chen S.E."/>
            <person name="Zhou L.G."/>
            <person name="Ni X.B."/>
            <person name="Tian J.H."/>
            <person name="Sheng Y."/>
            <person name="Liu T."/>
            <person name="Pan Y.S."/>
            <person name="Xia L.Y."/>
            <person name="Li J."/>
            <person name="Zhao F."/>
            <person name="Cao W.C."/>
        </authorList>
    </citation>
    <scope>NUCLEOTIDE SEQUENCE [LARGE SCALE GENOMIC DNA]</scope>
    <source>
        <strain evidence="1">Iper-2018</strain>
    </source>
</reference>
<sequence length="113" mass="12903">EINLLRGLQSGQAIIMSKLDTIDTRLAKQEAMLTEVNKRLCVTEGQVEAVKKLVSEQANAIRDLAQQVAHLRIKNVDLENRSRRQNLVFYGIDDDNHSETWNQSERLVKSICK</sequence>
<feature type="non-terminal residue" evidence="1">
    <location>
        <position position="1"/>
    </location>
</feature>